<evidence type="ECO:0000256" key="3">
    <source>
        <dbReference type="ARBA" id="ARBA00022982"/>
    </source>
</evidence>
<dbReference type="InterPro" id="IPR033138">
    <property type="entry name" value="Cu_oxidase_CS"/>
</dbReference>
<feature type="compositionally biased region" description="Polar residues" evidence="5">
    <location>
        <begin position="245"/>
        <end position="254"/>
    </location>
</feature>
<keyword evidence="3" id="KW-0249">Electron transport</keyword>
<feature type="transmembrane region" description="Helical" evidence="6">
    <location>
        <begin position="35"/>
        <end position="55"/>
    </location>
</feature>
<dbReference type="Pfam" id="PF00127">
    <property type="entry name" value="Copper-bind"/>
    <property type="match status" value="1"/>
</dbReference>
<dbReference type="InterPro" id="IPR008972">
    <property type="entry name" value="Cupredoxin"/>
</dbReference>
<keyword evidence="6" id="KW-0472">Membrane</keyword>
<keyword evidence="1" id="KW-0813">Transport</keyword>
<dbReference type="PROSITE" id="PS00196">
    <property type="entry name" value="COPPER_BLUE"/>
    <property type="match status" value="1"/>
</dbReference>
<evidence type="ECO:0000256" key="5">
    <source>
        <dbReference type="SAM" id="MobiDB-lite"/>
    </source>
</evidence>
<evidence type="ECO:0000256" key="1">
    <source>
        <dbReference type="ARBA" id="ARBA00022448"/>
    </source>
</evidence>
<feature type="transmembrane region" description="Helical" evidence="6">
    <location>
        <begin position="117"/>
        <end position="136"/>
    </location>
</feature>
<dbReference type="PANTHER" id="PTHR38439">
    <property type="entry name" value="AURACYANIN-B"/>
    <property type="match status" value="1"/>
</dbReference>
<keyword evidence="2" id="KW-0479">Metal-binding</keyword>
<evidence type="ECO:0000259" key="7">
    <source>
        <dbReference type="Pfam" id="PF00127"/>
    </source>
</evidence>
<keyword evidence="4" id="KW-0186">Copper</keyword>
<feature type="region of interest" description="Disordered" evidence="5">
    <location>
        <begin position="245"/>
        <end position="276"/>
    </location>
</feature>
<dbReference type="Proteomes" id="UP000051063">
    <property type="component" value="Unassembled WGS sequence"/>
</dbReference>
<dbReference type="PANTHER" id="PTHR38439:SF3">
    <property type="entry name" value="COPPER-RESISTANT CUPROPROTEIN COPI"/>
    <property type="match status" value="1"/>
</dbReference>
<evidence type="ECO:0000256" key="6">
    <source>
        <dbReference type="SAM" id="Phobius"/>
    </source>
</evidence>
<dbReference type="Gene3D" id="2.60.40.420">
    <property type="entry name" value="Cupredoxins - blue copper proteins"/>
    <property type="match status" value="1"/>
</dbReference>
<dbReference type="RefSeq" id="WP_055744148.1">
    <property type="nucleotide sequence ID" value="NZ_LJJB01000007.1"/>
</dbReference>
<dbReference type="InterPro" id="IPR028871">
    <property type="entry name" value="BlueCu_1_BS"/>
</dbReference>
<dbReference type="InterPro" id="IPR050845">
    <property type="entry name" value="Cu-binding_ET"/>
</dbReference>
<name>A0ABR5NE49_BRECH</name>
<evidence type="ECO:0000313" key="8">
    <source>
        <dbReference type="EMBL" id="KQL49825.1"/>
    </source>
</evidence>
<keyword evidence="6" id="KW-0812">Transmembrane</keyword>
<organism evidence="8 9">
    <name type="scientific">Brevibacillus choshinensis</name>
    <dbReference type="NCBI Taxonomy" id="54911"/>
    <lineage>
        <taxon>Bacteria</taxon>
        <taxon>Bacillati</taxon>
        <taxon>Bacillota</taxon>
        <taxon>Bacilli</taxon>
        <taxon>Bacillales</taxon>
        <taxon>Paenibacillaceae</taxon>
        <taxon>Brevibacillus</taxon>
    </lineage>
</organism>
<feature type="domain" description="Blue (type 1) copper" evidence="7">
    <location>
        <begin position="203"/>
        <end position="305"/>
    </location>
</feature>
<evidence type="ECO:0000256" key="4">
    <source>
        <dbReference type="ARBA" id="ARBA00023008"/>
    </source>
</evidence>
<sequence>MSLTYQVLIYVGLSFGWFSFFAWKKKKRMDHMHTMIIGMSMGMMIGLIAGLLFGAEYKGDLFLSTIWGMLIGGISGMIIGIPLSLLTTVEGTLSGIMAGMMGAMLGEMIPIEKMEPLLFLFVMLHTGCILLLSNLIETDEREPAKRKGLFTLHNPITPPVLLIGVFIWFQSLPFPILSAESDQMHNQNHMSQPAVQEINLIASDFSYKPKQIVMKKGVPMKVTFLNNGSVEHDFEVVSTGNNFVISSESNNNHQHGNKGKEKPHLHAKPGESATSVWQATKEGSYEFYCTIPGHKENGMVGSLIVI</sequence>
<evidence type="ECO:0000313" key="9">
    <source>
        <dbReference type="Proteomes" id="UP000051063"/>
    </source>
</evidence>
<dbReference type="InterPro" id="IPR000923">
    <property type="entry name" value="BlueCu_1"/>
</dbReference>
<comment type="caution">
    <text evidence="8">The sequence shown here is derived from an EMBL/GenBank/DDBJ whole genome shotgun (WGS) entry which is preliminary data.</text>
</comment>
<feature type="transmembrane region" description="Helical" evidence="6">
    <location>
        <begin position="61"/>
        <end position="86"/>
    </location>
</feature>
<evidence type="ECO:0000256" key="2">
    <source>
        <dbReference type="ARBA" id="ARBA00022723"/>
    </source>
</evidence>
<accession>A0ABR5NE49</accession>
<feature type="transmembrane region" description="Helical" evidence="6">
    <location>
        <begin position="148"/>
        <end position="169"/>
    </location>
</feature>
<gene>
    <name evidence="8" type="ORF">AN963_09020</name>
</gene>
<keyword evidence="6" id="KW-1133">Transmembrane helix</keyword>
<reference evidence="8 9" key="1">
    <citation type="submission" date="2015-09" db="EMBL/GenBank/DDBJ databases">
        <title>Genome sequencing project for genomic taxonomy and phylogenomics of Bacillus-like bacteria.</title>
        <authorList>
            <person name="Liu B."/>
            <person name="Wang J."/>
            <person name="Zhu Y."/>
            <person name="Liu G."/>
            <person name="Chen Q."/>
            <person name="Chen Z."/>
            <person name="Lan J."/>
            <person name="Che J."/>
            <person name="Ge C."/>
            <person name="Shi H."/>
            <person name="Pan Z."/>
            <person name="Liu X."/>
        </authorList>
    </citation>
    <scope>NUCLEOTIDE SEQUENCE [LARGE SCALE GENOMIC DNA]</scope>
    <source>
        <strain evidence="8 9">DSM 8552</strain>
    </source>
</reference>
<proteinExistence type="predicted"/>
<dbReference type="EMBL" id="LJJB01000007">
    <property type="protein sequence ID" value="KQL49825.1"/>
    <property type="molecule type" value="Genomic_DNA"/>
</dbReference>
<dbReference type="PROSITE" id="PS00079">
    <property type="entry name" value="MULTICOPPER_OXIDASE1"/>
    <property type="match status" value="1"/>
</dbReference>
<protein>
    <submittedName>
        <fullName evidence="8">Copper-binding protein</fullName>
    </submittedName>
</protein>
<dbReference type="SUPFAM" id="SSF49503">
    <property type="entry name" value="Cupredoxins"/>
    <property type="match status" value="1"/>
</dbReference>
<feature type="transmembrane region" description="Helical" evidence="6">
    <location>
        <begin position="93"/>
        <end position="111"/>
    </location>
</feature>
<keyword evidence="9" id="KW-1185">Reference proteome</keyword>
<feature type="transmembrane region" description="Helical" evidence="6">
    <location>
        <begin position="6"/>
        <end position="23"/>
    </location>
</feature>